<reference evidence="2 3" key="1">
    <citation type="submission" date="2021-01" db="EMBL/GenBank/DDBJ databases">
        <title>Whole genome shotgun sequence of Catellatospora coxensis NBRC 107359.</title>
        <authorList>
            <person name="Komaki H."/>
            <person name="Tamura T."/>
        </authorList>
    </citation>
    <scope>NUCLEOTIDE SEQUENCE [LARGE SCALE GENOMIC DNA]</scope>
    <source>
        <strain evidence="2 3">NBRC 107359</strain>
    </source>
</reference>
<feature type="transmembrane region" description="Helical" evidence="1">
    <location>
        <begin position="167"/>
        <end position="188"/>
    </location>
</feature>
<feature type="transmembrane region" description="Helical" evidence="1">
    <location>
        <begin position="230"/>
        <end position="251"/>
    </location>
</feature>
<keyword evidence="1" id="KW-0812">Transmembrane</keyword>
<keyword evidence="3" id="KW-1185">Reference proteome</keyword>
<dbReference type="AlphaFoldDB" id="A0A8J3KXA1"/>
<evidence type="ECO:0000256" key="1">
    <source>
        <dbReference type="SAM" id="Phobius"/>
    </source>
</evidence>
<protein>
    <submittedName>
        <fullName evidence="2">Uncharacterized protein</fullName>
    </submittedName>
</protein>
<dbReference type="RefSeq" id="WP_239167474.1">
    <property type="nucleotide sequence ID" value="NZ_BAAALC010000029.1"/>
</dbReference>
<feature type="transmembrane region" description="Helical" evidence="1">
    <location>
        <begin position="76"/>
        <end position="95"/>
    </location>
</feature>
<feature type="transmembrane region" description="Helical" evidence="1">
    <location>
        <begin position="257"/>
        <end position="273"/>
    </location>
</feature>
<dbReference type="Proteomes" id="UP000630887">
    <property type="component" value="Unassembled WGS sequence"/>
</dbReference>
<keyword evidence="1" id="KW-0472">Membrane</keyword>
<evidence type="ECO:0000313" key="3">
    <source>
        <dbReference type="Proteomes" id="UP000630887"/>
    </source>
</evidence>
<gene>
    <name evidence="2" type="ORF">Cco03nite_37190</name>
</gene>
<keyword evidence="1" id="KW-1133">Transmembrane helix</keyword>
<name>A0A8J3KXA1_9ACTN</name>
<evidence type="ECO:0000313" key="2">
    <source>
        <dbReference type="EMBL" id="GIG07019.1"/>
    </source>
</evidence>
<comment type="caution">
    <text evidence="2">The sequence shown here is derived from an EMBL/GenBank/DDBJ whole genome shotgun (WGS) entry which is preliminary data.</text>
</comment>
<organism evidence="2 3">
    <name type="scientific">Catellatospora coxensis</name>
    <dbReference type="NCBI Taxonomy" id="310354"/>
    <lineage>
        <taxon>Bacteria</taxon>
        <taxon>Bacillati</taxon>
        <taxon>Actinomycetota</taxon>
        <taxon>Actinomycetes</taxon>
        <taxon>Micromonosporales</taxon>
        <taxon>Micromonosporaceae</taxon>
        <taxon>Catellatospora</taxon>
    </lineage>
</organism>
<accession>A0A8J3KXA1</accession>
<dbReference type="EMBL" id="BONI01000029">
    <property type="protein sequence ID" value="GIG07019.1"/>
    <property type="molecule type" value="Genomic_DNA"/>
</dbReference>
<feature type="transmembrane region" description="Helical" evidence="1">
    <location>
        <begin position="101"/>
        <end position="124"/>
    </location>
</feature>
<feature type="transmembrane region" description="Helical" evidence="1">
    <location>
        <begin position="52"/>
        <end position="69"/>
    </location>
</feature>
<proteinExistence type="predicted"/>
<feature type="transmembrane region" description="Helical" evidence="1">
    <location>
        <begin position="194"/>
        <end position="218"/>
    </location>
</feature>
<sequence>MSAAAPMTESRPAAVRVLAVLLALTALATASVEWLNWYYAIDGGYPLFVRTGWALLRSLLFLVLIFHLWRGRHGAAPFGLILAVTTLFSLARLVVPRQGAPALPGVLGFGVVAALCLTVVLLLYRSASVQEYLARPKLRWWISRDGLTRKPMPARPQVPGWVLTTRVAVFSYSALMLVACVVAAGRLFDGDVGLLPVIVGWFVFALLVSYVALFLSIFLVKGKRWVRLQLVLLTLLVLVVHLPLCLAMLGVDGLVRDGGPLLVAALLALWGLWRAGRNGHFTPAPSSAAQPDPAPTAATR</sequence>